<name>A0A2S8F6E1_9BACT</name>
<feature type="transmembrane region" description="Helical" evidence="1">
    <location>
        <begin position="191"/>
        <end position="211"/>
    </location>
</feature>
<keyword evidence="1" id="KW-1133">Transmembrane helix</keyword>
<dbReference type="RefSeq" id="WP_105359222.1">
    <property type="nucleotide sequence ID" value="NZ_PUIB01000027.1"/>
</dbReference>
<feature type="transmembrane region" description="Helical" evidence="1">
    <location>
        <begin position="130"/>
        <end position="155"/>
    </location>
</feature>
<feature type="transmembrane region" description="Helical" evidence="1">
    <location>
        <begin position="75"/>
        <end position="95"/>
    </location>
</feature>
<keyword evidence="1" id="KW-0472">Membrane</keyword>
<evidence type="ECO:0000256" key="1">
    <source>
        <dbReference type="SAM" id="Phobius"/>
    </source>
</evidence>
<organism evidence="2 3">
    <name type="scientific">Blastopirellula marina</name>
    <dbReference type="NCBI Taxonomy" id="124"/>
    <lineage>
        <taxon>Bacteria</taxon>
        <taxon>Pseudomonadati</taxon>
        <taxon>Planctomycetota</taxon>
        <taxon>Planctomycetia</taxon>
        <taxon>Pirellulales</taxon>
        <taxon>Pirellulaceae</taxon>
        <taxon>Blastopirellula</taxon>
    </lineage>
</organism>
<evidence type="ECO:0000313" key="2">
    <source>
        <dbReference type="EMBL" id="PQO27727.1"/>
    </source>
</evidence>
<comment type="caution">
    <text evidence="2">The sequence shown here is derived from an EMBL/GenBank/DDBJ whole genome shotgun (WGS) entry which is preliminary data.</text>
</comment>
<dbReference type="EMBL" id="PUIB01000027">
    <property type="protein sequence ID" value="PQO27727.1"/>
    <property type="molecule type" value="Genomic_DNA"/>
</dbReference>
<gene>
    <name evidence="2" type="ORF">C5Y98_26890</name>
</gene>
<protein>
    <submittedName>
        <fullName evidence="2">Uncharacterized protein</fullName>
    </submittedName>
</protein>
<dbReference type="Proteomes" id="UP000239388">
    <property type="component" value="Unassembled WGS sequence"/>
</dbReference>
<reference evidence="2 3" key="1">
    <citation type="submission" date="2018-02" db="EMBL/GenBank/DDBJ databases">
        <title>Comparative genomes isolates from brazilian mangrove.</title>
        <authorList>
            <person name="Araujo J.E."/>
            <person name="Taketani R.G."/>
            <person name="Silva M.C.P."/>
            <person name="Loureco M.V."/>
            <person name="Andreote F.D."/>
        </authorList>
    </citation>
    <scope>NUCLEOTIDE SEQUENCE [LARGE SCALE GENOMIC DNA]</scope>
    <source>
        <strain evidence="2 3">NAP PRIS-MGV</strain>
    </source>
</reference>
<keyword evidence="1" id="KW-0812">Transmembrane</keyword>
<proteinExistence type="predicted"/>
<feature type="transmembrane region" description="Helical" evidence="1">
    <location>
        <begin position="167"/>
        <end position="185"/>
    </location>
</feature>
<dbReference type="AlphaFoldDB" id="A0A2S8F6E1"/>
<dbReference type="OrthoDB" id="292592at2"/>
<feature type="transmembrane region" description="Helical" evidence="1">
    <location>
        <begin position="256"/>
        <end position="281"/>
    </location>
</feature>
<accession>A0A2S8F6E1</accession>
<sequence length="491" mass="54526">MSIAIAAEEPPEPPASLYQWLTLGQAFRQMFWPFLLVMIDVELTLGDIGVDILPDFIGWLLIARAIRPMVDLVPLAPAMRSLAFLLAALSLATWIDFPGQSNSNTTVNASYLVDPAIWSWGTKTLESICLLLHALLVWMLVGLMMKIVAVDWYHLAPWRGKLNRTRTAYVVLTLAILWIPWSLLVASRETLFLVGVIALIVGLAVSVILLVQLRAIANFCENNFHANYSQIPDLQGKESSALENAMRPSQEEKRPFRFSLFTIILLMAVIGMASSQIHLIWSTQAATAKATEAEALMEFYKNELSHFDVANEKKAYVIAIPTPDGDHWEWKVHLPQGGIYVLKGVTSQVPESGYPTNTSIAHVLKSGTTTIRAVLDREKGTSGQLRVTTIWYNPFPSRGVTIVGGVQTTYDNSMVRDGTTYNLKDHEFPYLDGSGSTRTDGVDSSDQTREFEPNAPILLLRKNVYPQRTRPTASPIAGTDGIMLWIEEVSP</sequence>
<evidence type="ECO:0000313" key="3">
    <source>
        <dbReference type="Proteomes" id="UP000239388"/>
    </source>
</evidence>